<protein>
    <submittedName>
        <fullName evidence="5">Uncharacterized protein</fullName>
    </submittedName>
</protein>
<feature type="compositionally biased region" description="Polar residues" evidence="4">
    <location>
        <begin position="247"/>
        <end position="262"/>
    </location>
</feature>
<evidence type="ECO:0000313" key="5">
    <source>
        <dbReference type="EMBL" id="OAD81138.1"/>
    </source>
</evidence>
<dbReference type="PANTHER" id="PTHR24171">
    <property type="entry name" value="ANKYRIN REPEAT DOMAIN-CONTAINING PROTEIN 39-RELATED"/>
    <property type="match status" value="1"/>
</dbReference>
<organism evidence="5 6">
    <name type="scientific">Phycomyces blakesleeanus (strain ATCC 8743b / DSM 1359 / FGSC 10004 / NBRC 33097 / NRRL 1555)</name>
    <dbReference type="NCBI Taxonomy" id="763407"/>
    <lineage>
        <taxon>Eukaryota</taxon>
        <taxon>Fungi</taxon>
        <taxon>Fungi incertae sedis</taxon>
        <taxon>Mucoromycota</taxon>
        <taxon>Mucoromycotina</taxon>
        <taxon>Mucoromycetes</taxon>
        <taxon>Mucorales</taxon>
        <taxon>Phycomycetaceae</taxon>
        <taxon>Phycomyces</taxon>
    </lineage>
</organism>
<dbReference type="Gene3D" id="1.25.40.20">
    <property type="entry name" value="Ankyrin repeat-containing domain"/>
    <property type="match status" value="2"/>
</dbReference>
<evidence type="ECO:0000256" key="3">
    <source>
        <dbReference type="PROSITE-ProRule" id="PRU00023"/>
    </source>
</evidence>
<evidence type="ECO:0000256" key="1">
    <source>
        <dbReference type="ARBA" id="ARBA00022737"/>
    </source>
</evidence>
<gene>
    <name evidence="5" type="ORF">PHYBLDRAFT_72961</name>
</gene>
<dbReference type="OrthoDB" id="341259at2759"/>
<dbReference type="InterPro" id="IPR002110">
    <property type="entry name" value="Ankyrin_rpt"/>
</dbReference>
<name>A0A167R907_PHYB8</name>
<evidence type="ECO:0000256" key="4">
    <source>
        <dbReference type="SAM" id="MobiDB-lite"/>
    </source>
</evidence>
<feature type="region of interest" description="Disordered" evidence="4">
    <location>
        <begin position="247"/>
        <end position="287"/>
    </location>
</feature>
<dbReference type="AlphaFoldDB" id="A0A167R907"/>
<dbReference type="EMBL" id="KV440971">
    <property type="protein sequence ID" value="OAD81138.1"/>
    <property type="molecule type" value="Genomic_DNA"/>
</dbReference>
<dbReference type="SMART" id="SM00248">
    <property type="entry name" value="ANK"/>
    <property type="match status" value="4"/>
</dbReference>
<keyword evidence="2 3" id="KW-0040">ANK repeat</keyword>
<dbReference type="InterPro" id="IPR036770">
    <property type="entry name" value="Ankyrin_rpt-contain_sf"/>
</dbReference>
<dbReference type="VEuPathDB" id="FungiDB:PHYBLDRAFT_72961"/>
<dbReference type="STRING" id="763407.A0A167R907"/>
<evidence type="ECO:0000256" key="2">
    <source>
        <dbReference type="ARBA" id="ARBA00023043"/>
    </source>
</evidence>
<dbReference type="InParanoid" id="A0A167R907"/>
<keyword evidence="6" id="KW-1185">Reference proteome</keyword>
<feature type="compositionally biased region" description="Low complexity" evidence="4">
    <location>
        <begin position="278"/>
        <end position="287"/>
    </location>
</feature>
<feature type="compositionally biased region" description="Polar residues" evidence="4">
    <location>
        <begin position="299"/>
        <end position="309"/>
    </location>
</feature>
<dbReference type="SUPFAM" id="SSF48403">
    <property type="entry name" value="Ankyrin repeat"/>
    <property type="match status" value="1"/>
</dbReference>
<reference evidence="6" key="1">
    <citation type="submission" date="2015-06" db="EMBL/GenBank/DDBJ databases">
        <title>Expansion of signal transduction pathways in fungi by whole-genome duplication.</title>
        <authorList>
            <consortium name="DOE Joint Genome Institute"/>
            <person name="Corrochano L.M."/>
            <person name="Kuo A."/>
            <person name="Marcet-Houben M."/>
            <person name="Polaino S."/>
            <person name="Salamov A."/>
            <person name="Villalobos J.M."/>
            <person name="Alvarez M.I."/>
            <person name="Avalos J."/>
            <person name="Benito E.P."/>
            <person name="Benoit I."/>
            <person name="Burger G."/>
            <person name="Camino L.P."/>
            <person name="Canovas D."/>
            <person name="Cerda-Olmedo E."/>
            <person name="Cheng J.-F."/>
            <person name="Dominguez A."/>
            <person name="Elias M."/>
            <person name="Eslava A.P."/>
            <person name="Glaser F."/>
            <person name="Grimwood J."/>
            <person name="Gutierrez G."/>
            <person name="Heitman J."/>
            <person name="Henrissat B."/>
            <person name="Iturriaga E.A."/>
            <person name="Lang B.F."/>
            <person name="Lavin J.L."/>
            <person name="Lee S."/>
            <person name="Li W."/>
            <person name="Lindquist E."/>
            <person name="Lopez-Garcia S."/>
            <person name="Luque E.M."/>
            <person name="Marcos A.T."/>
            <person name="Martin J."/>
            <person name="McCluskey K."/>
            <person name="Medina H.R."/>
            <person name="Miralles-Duran A."/>
            <person name="Miyazaki A."/>
            <person name="Munoz-Torres E."/>
            <person name="Oguiza J.A."/>
            <person name="Ohm R."/>
            <person name="Olmedo M."/>
            <person name="Orejas M."/>
            <person name="Ortiz-Castellanos L."/>
            <person name="Pisabarro A.G."/>
            <person name="Rodriguez-Romero J."/>
            <person name="Ruiz-Herrera J."/>
            <person name="Ruiz-Vazquez R."/>
            <person name="Sanz C."/>
            <person name="Schackwitz W."/>
            <person name="Schmutz J."/>
            <person name="Shahriari M."/>
            <person name="Shelest E."/>
            <person name="Silva-Franco F."/>
            <person name="Soanes D."/>
            <person name="Syed K."/>
            <person name="Tagua V.G."/>
            <person name="Talbot N.J."/>
            <person name="Thon M."/>
            <person name="De vries R.P."/>
            <person name="Wiebenga A."/>
            <person name="Yadav J.S."/>
            <person name="Braun E.L."/>
            <person name="Baker S."/>
            <person name="Garre V."/>
            <person name="Horwitz B."/>
            <person name="Torres-Martinez S."/>
            <person name="Idnurm A."/>
            <person name="Herrera-Estrella A."/>
            <person name="Gabaldon T."/>
            <person name="Grigoriev I.V."/>
        </authorList>
    </citation>
    <scope>NUCLEOTIDE SEQUENCE [LARGE SCALE GENOMIC DNA]</scope>
    <source>
        <strain evidence="6">NRRL 1555(-)</strain>
    </source>
</reference>
<feature type="compositionally biased region" description="Gly residues" evidence="4">
    <location>
        <begin position="315"/>
        <end position="328"/>
    </location>
</feature>
<dbReference type="PANTHER" id="PTHR24171:SF9">
    <property type="entry name" value="ANKYRIN REPEAT DOMAIN-CONTAINING PROTEIN 39"/>
    <property type="match status" value="1"/>
</dbReference>
<feature type="region of interest" description="Disordered" evidence="4">
    <location>
        <begin position="299"/>
        <end position="356"/>
    </location>
</feature>
<feature type="repeat" description="ANK" evidence="3">
    <location>
        <begin position="134"/>
        <end position="166"/>
    </location>
</feature>
<dbReference type="GeneID" id="29003656"/>
<dbReference type="PROSITE" id="PS50088">
    <property type="entry name" value="ANK_REPEAT"/>
    <property type="match status" value="3"/>
</dbReference>
<sequence length="356" mass="38727">MSTPLWMNQQKKTVPVTSFFDFQRAATGRETPAVRLRQAAIDGNIPAVKRLIKKVPNIQNPDPSNNYTTLMYAARHGHVELVELLLNMNHEEEVISVDNKGETVLMIAAMYNHEEIFYNYASRYQECVHAISKNGWTALLYAAKNGNANLVNYMKTISADIDHVDYEGNSALHYASAWGHTAVMELLASLGCNLDLENNSRFSASDYAYSFSVKEHMKTLPQVQQEAIDASLSSSFKQSNYHRPCLSSLSSGTHPSLGTTLISRGPSYSGYESPTPTPRASTSSSSIVANSVSMTVSSSPRGSYFQQAINSSNGSGSGSGNNGSGNSGSGSSNTDGERQRAASFGDQARSLRYRSE</sequence>
<dbReference type="Pfam" id="PF12796">
    <property type="entry name" value="Ank_2"/>
    <property type="match status" value="2"/>
</dbReference>
<evidence type="ECO:0000313" key="6">
    <source>
        <dbReference type="Proteomes" id="UP000077315"/>
    </source>
</evidence>
<dbReference type="PROSITE" id="PS50297">
    <property type="entry name" value="ANK_REP_REGION"/>
    <property type="match status" value="3"/>
</dbReference>
<feature type="repeat" description="ANK" evidence="3">
    <location>
        <begin position="65"/>
        <end position="97"/>
    </location>
</feature>
<accession>A0A167R907</accession>
<proteinExistence type="predicted"/>
<dbReference type="Proteomes" id="UP000077315">
    <property type="component" value="Unassembled WGS sequence"/>
</dbReference>
<keyword evidence="1" id="KW-0677">Repeat</keyword>
<dbReference type="RefSeq" id="XP_018299178.1">
    <property type="nucleotide sequence ID" value="XM_018442750.1"/>
</dbReference>
<feature type="repeat" description="ANK" evidence="3">
    <location>
        <begin position="167"/>
        <end position="199"/>
    </location>
</feature>